<organism evidence="3 4">
    <name type="scientific">Ruminococcus albus (strain ATCC 27210 / DSM 20455 / JCM 14654 / NCDO 2250 / 7)</name>
    <dbReference type="NCBI Taxonomy" id="697329"/>
    <lineage>
        <taxon>Bacteria</taxon>
        <taxon>Bacillati</taxon>
        <taxon>Bacillota</taxon>
        <taxon>Clostridia</taxon>
        <taxon>Eubacteriales</taxon>
        <taxon>Oscillospiraceae</taxon>
        <taxon>Ruminococcus</taxon>
    </lineage>
</organism>
<dbReference type="STRING" id="697329.Rumal_2718"/>
<proteinExistence type="predicted"/>
<dbReference type="AlphaFoldDB" id="E6UHB0"/>
<dbReference type="InterPro" id="IPR010982">
    <property type="entry name" value="Lambda_DNA-bd_dom_sf"/>
</dbReference>
<keyword evidence="1" id="KW-0238">DNA-binding</keyword>
<evidence type="ECO:0000313" key="4">
    <source>
        <dbReference type="Proteomes" id="UP000006919"/>
    </source>
</evidence>
<accession>E6UHB0</accession>
<evidence type="ECO:0000256" key="1">
    <source>
        <dbReference type="ARBA" id="ARBA00023125"/>
    </source>
</evidence>
<name>E6UHB0_RUMA7</name>
<feature type="domain" description="HTH cro/C1-type" evidence="2">
    <location>
        <begin position="20"/>
        <end position="73"/>
    </location>
</feature>
<dbReference type="KEGG" id="ral:Rumal_2718"/>
<dbReference type="eggNOG" id="COG1396">
    <property type="taxonomic scope" value="Bacteria"/>
</dbReference>
<reference evidence="3 4" key="1">
    <citation type="journal article" date="2011" name="J. Bacteriol.">
        <title>Complete genome of the cellulolytic ruminal bacterium Ruminococcus albus 7.</title>
        <authorList>
            <person name="Suen G."/>
            <person name="Stevenson D.M."/>
            <person name="Bruce D.C."/>
            <person name="Chertkov O."/>
            <person name="Copeland A."/>
            <person name="Cheng J.F."/>
            <person name="Detter C."/>
            <person name="Detter J.C."/>
            <person name="Goodwin L.A."/>
            <person name="Han C.S."/>
            <person name="Hauser L.J."/>
            <person name="Ivanova N.N."/>
            <person name="Kyrpides N.C."/>
            <person name="Land M.L."/>
            <person name="Lapidus A."/>
            <person name="Lucas S."/>
            <person name="Ovchinnikova G."/>
            <person name="Pitluck S."/>
            <person name="Tapia R."/>
            <person name="Woyke T."/>
            <person name="Boyum J."/>
            <person name="Mead D."/>
            <person name="Weimer P.J."/>
        </authorList>
    </citation>
    <scope>NUCLEOTIDE SEQUENCE [LARGE SCALE GENOMIC DNA]</scope>
    <source>
        <strain evidence="4">ATCC 27210 / DSM 20455 / JCM 14654 / NCDO 2250 / 7</strain>
    </source>
</reference>
<dbReference type="Proteomes" id="UP000006919">
    <property type="component" value="Chromosome"/>
</dbReference>
<dbReference type="Pfam" id="PF01381">
    <property type="entry name" value="HTH_3"/>
    <property type="match status" value="1"/>
</dbReference>
<dbReference type="CDD" id="cd00093">
    <property type="entry name" value="HTH_XRE"/>
    <property type="match status" value="1"/>
</dbReference>
<dbReference type="InterPro" id="IPR001387">
    <property type="entry name" value="Cro/C1-type_HTH"/>
</dbReference>
<evidence type="ECO:0000259" key="2">
    <source>
        <dbReference type="PROSITE" id="PS50943"/>
    </source>
</evidence>
<dbReference type="RefSeq" id="WP_013499304.1">
    <property type="nucleotide sequence ID" value="NC_014833.1"/>
</dbReference>
<dbReference type="HOGENOM" id="CLU_1309363_0_0_9"/>
<dbReference type="PANTHER" id="PTHR46558">
    <property type="entry name" value="TRACRIPTIONAL REGULATORY PROTEIN-RELATED-RELATED"/>
    <property type="match status" value="1"/>
</dbReference>
<dbReference type="PROSITE" id="PS50943">
    <property type="entry name" value="HTH_CROC1"/>
    <property type="match status" value="1"/>
</dbReference>
<sequence>MANKPQPNFEFCNNYGENYKRLRTDKGLTQKELAKALNIVHSTISDIEKSKNPPTIEQLQAYHKYFGVSYEYLLGETKAQSPDIQMICEYTGLSEAAVKRLRHIWHKDYNDFGELNDIYLSIVSDMIVHGEFEEVLQLIHVTKSRRDNAGNTTDDNEEEQVKRILEENRDMLYAEGYLFVHKDKYDRMMKQEIKDKLGDIANSIIDKVSV</sequence>
<dbReference type="SMART" id="SM00530">
    <property type="entry name" value="HTH_XRE"/>
    <property type="match status" value="1"/>
</dbReference>
<dbReference type="SUPFAM" id="SSF47413">
    <property type="entry name" value="lambda repressor-like DNA-binding domains"/>
    <property type="match status" value="1"/>
</dbReference>
<dbReference type="EMBL" id="CP002403">
    <property type="protein sequence ID" value="ADU23188.1"/>
    <property type="molecule type" value="Genomic_DNA"/>
</dbReference>
<dbReference type="GO" id="GO:0003677">
    <property type="term" value="F:DNA binding"/>
    <property type="evidence" value="ECO:0007669"/>
    <property type="project" value="UniProtKB-KW"/>
</dbReference>
<evidence type="ECO:0000313" key="3">
    <source>
        <dbReference type="EMBL" id="ADU23188.1"/>
    </source>
</evidence>
<gene>
    <name evidence="3" type="ordered locus">Rumal_2718</name>
</gene>
<dbReference type="PANTHER" id="PTHR46558:SF11">
    <property type="entry name" value="HTH-TYPE TRANSCRIPTIONAL REGULATOR XRE"/>
    <property type="match status" value="1"/>
</dbReference>
<dbReference type="Gene3D" id="1.10.260.40">
    <property type="entry name" value="lambda repressor-like DNA-binding domains"/>
    <property type="match status" value="1"/>
</dbReference>
<protein>
    <submittedName>
        <fullName evidence="3">Helix-turn-helix domain protein</fullName>
    </submittedName>
</protein>